<dbReference type="GeneID" id="73289910"/>
<organism evidence="1 2">
    <name type="scientific">Natronosalvus rutilus</name>
    <dbReference type="NCBI Taxonomy" id="2953753"/>
    <lineage>
        <taxon>Archaea</taxon>
        <taxon>Methanobacteriati</taxon>
        <taxon>Methanobacteriota</taxon>
        <taxon>Stenosarchaea group</taxon>
        <taxon>Halobacteria</taxon>
        <taxon>Halobacteriales</taxon>
        <taxon>Natrialbaceae</taxon>
        <taxon>Natronosalvus</taxon>
    </lineage>
</organism>
<dbReference type="Pfam" id="PF04229">
    <property type="entry name" value="GrpB"/>
    <property type="match status" value="1"/>
</dbReference>
<protein>
    <submittedName>
        <fullName evidence="1">GrpB family protein</fullName>
    </submittedName>
</protein>
<dbReference type="SUPFAM" id="SSF81301">
    <property type="entry name" value="Nucleotidyltransferase"/>
    <property type="match status" value="1"/>
</dbReference>
<name>A0A9E7NDU1_9EURY</name>
<accession>A0A9E7NDU1</accession>
<dbReference type="RefSeq" id="WP_254159868.1">
    <property type="nucleotide sequence ID" value="NZ_CP100355.1"/>
</dbReference>
<gene>
    <name evidence="1" type="ORF">NGM29_07650</name>
</gene>
<evidence type="ECO:0000313" key="1">
    <source>
        <dbReference type="EMBL" id="UTF55114.1"/>
    </source>
</evidence>
<evidence type="ECO:0000313" key="2">
    <source>
        <dbReference type="Proteomes" id="UP001056855"/>
    </source>
</evidence>
<dbReference type="Gene3D" id="3.30.460.10">
    <property type="entry name" value="Beta Polymerase, domain 2"/>
    <property type="match status" value="1"/>
</dbReference>
<dbReference type="PANTHER" id="PTHR34822:SF1">
    <property type="entry name" value="GRPB FAMILY PROTEIN"/>
    <property type="match status" value="1"/>
</dbReference>
<proteinExistence type="predicted"/>
<dbReference type="KEGG" id="sawl:NGM29_07650"/>
<dbReference type="AlphaFoldDB" id="A0A9E7NDU1"/>
<dbReference type="EMBL" id="CP100355">
    <property type="protein sequence ID" value="UTF55114.1"/>
    <property type="molecule type" value="Genomic_DNA"/>
</dbReference>
<reference evidence="1" key="1">
    <citation type="submission" date="2022-06" db="EMBL/GenBank/DDBJ databases">
        <title>Diverse halophilic archaea isolated from saline environments.</title>
        <authorList>
            <person name="Cui H.-L."/>
        </authorList>
    </citation>
    <scope>NUCLEOTIDE SEQUENCE</scope>
    <source>
        <strain evidence="1">WLHS1</strain>
    </source>
</reference>
<dbReference type="PANTHER" id="PTHR34822">
    <property type="entry name" value="GRPB DOMAIN PROTEIN (AFU_ORTHOLOGUE AFUA_1G01530)"/>
    <property type="match status" value="1"/>
</dbReference>
<dbReference type="InterPro" id="IPR007344">
    <property type="entry name" value="GrpB/CoaE"/>
</dbReference>
<keyword evidence="2" id="KW-1185">Reference proteome</keyword>
<sequence length="202" mass="22357">MPESSPPNDCPPNDGPPLGLARGTVALVSHHPGWLDAAVAELERLEQAFERDGVDDRVLGYEHVGSTAVPGLAAKPILDLLVLVADLEAVTSLQPALERLGYERQPNDGVPDRVFFAKGPETDRMHYLSVASWGSDCHREQVVFRDFMCDNPSTAEAYETLKRQLAGHYLDERAAYTDRKEPFVEEILEWAVSAGYDVDERP</sequence>
<dbReference type="Proteomes" id="UP001056855">
    <property type="component" value="Chromosome"/>
</dbReference>
<dbReference type="InterPro" id="IPR043519">
    <property type="entry name" value="NT_sf"/>
</dbReference>